<dbReference type="Gene3D" id="3.10.180.10">
    <property type="entry name" value="2,3-Dihydroxybiphenyl 1,2-Dioxygenase, domain 1"/>
    <property type="match status" value="1"/>
</dbReference>
<dbReference type="Pfam" id="PF18029">
    <property type="entry name" value="Glyoxalase_6"/>
    <property type="match status" value="1"/>
</dbReference>
<evidence type="ECO:0000259" key="1">
    <source>
        <dbReference type="PROSITE" id="PS51819"/>
    </source>
</evidence>
<proteinExistence type="predicted"/>
<gene>
    <name evidence="2" type="ORF">PHY01_02750</name>
</gene>
<dbReference type="AlphaFoldDB" id="A0A4Y3WG70"/>
<dbReference type="EMBL" id="BJNG01000003">
    <property type="protein sequence ID" value="GEC17992.1"/>
    <property type="molecule type" value="Genomic_DNA"/>
</dbReference>
<dbReference type="SUPFAM" id="SSF54593">
    <property type="entry name" value="Glyoxalase/Bleomycin resistance protein/Dihydroxybiphenyl dioxygenase"/>
    <property type="match status" value="1"/>
</dbReference>
<feature type="domain" description="VOC" evidence="1">
    <location>
        <begin position="2"/>
        <end position="112"/>
    </location>
</feature>
<accession>A0A4Y3WG70</accession>
<dbReference type="InterPro" id="IPR029068">
    <property type="entry name" value="Glyas_Bleomycin-R_OHBP_Dase"/>
</dbReference>
<dbReference type="InterPro" id="IPR037523">
    <property type="entry name" value="VOC_core"/>
</dbReference>
<dbReference type="RefSeq" id="WP_141276345.1">
    <property type="nucleotide sequence ID" value="NZ_BAAARZ010000002.1"/>
</dbReference>
<dbReference type="InterPro" id="IPR041581">
    <property type="entry name" value="Glyoxalase_6"/>
</dbReference>
<evidence type="ECO:0000313" key="3">
    <source>
        <dbReference type="Proteomes" id="UP000320338"/>
    </source>
</evidence>
<dbReference type="OrthoDB" id="2453533at2"/>
<reference evidence="2 3" key="1">
    <citation type="submission" date="2019-06" db="EMBL/GenBank/DDBJ databases">
        <title>Whole genome shotgun sequence of Pseudonocardia hydrocarbonoxydans NBRC 14498.</title>
        <authorList>
            <person name="Hosoyama A."/>
            <person name="Uohara A."/>
            <person name="Ohji S."/>
            <person name="Ichikawa N."/>
        </authorList>
    </citation>
    <scope>NUCLEOTIDE SEQUENCE [LARGE SCALE GENOMIC DNA]</scope>
    <source>
        <strain evidence="2 3">NBRC 14498</strain>
    </source>
</reference>
<evidence type="ECO:0000313" key="2">
    <source>
        <dbReference type="EMBL" id="GEC17992.1"/>
    </source>
</evidence>
<name>A0A4Y3WG70_9PSEU</name>
<sequence>MSIAHVLSVLPVSDIDRSRAWYERLFGRGPDNTPMPPLAEWHLTEGGWVQVWVDPGRAGSGLLNLAVDDLPAHLDGLRAAGLEPGDIQEVNRGVTLAPISDPDGNVVTLIGSFRVEYGT</sequence>
<dbReference type="PROSITE" id="PS51819">
    <property type="entry name" value="VOC"/>
    <property type="match status" value="1"/>
</dbReference>
<organism evidence="2 3">
    <name type="scientific">Pseudonocardia hydrocarbonoxydans</name>
    <dbReference type="NCBI Taxonomy" id="76726"/>
    <lineage>
        <taxon>Bacteria</taxon>
        <taxon>Bacillati</taxon>
        <taxon>Actinomycetota</taxon>
        <taxon>Actinomycetes</taxon>
        <taxon>Pseudonocardiales</taxon>
        <taxon>Pseudonocardiaceae</taxon>
        <taxon>Pseudonocardia</taxon>
    </lineage>
</organism>
<comment type="caution">
    <text evidence="2">The sequence shown here is derived from an EMBL/GenBank/DDBJ whole genome shotgun (WGS) entry which is preliminary data.</text>
</comment>
<keyword evidence="3" id="KW-1185">Reference proteome</keyword>
<dbReference type="Proteomes" id="UP000320338">
    <property type="component" value="Unassembled WGS sequence"/>
</dbReference>
<protein>
    <submittedName>
        <fullName evidence="2">Glyoxalase</fullName>
    </submittedName>
</protein>